<dbReference type="HOGENOM" id="CLU_1056724_0_0_0"/>
<dbReference type="AlphaFoldDB" id="E8R4Y7"/>
<dbReference type="PANTHER" id="PTHR31302:SF0">
    <property type="entry name" value="TRANSMEMBRANE PROTEIN WITH METALLOPHOSPHOESTERASE DOMAIN"/>
    <property type="match status" value="1"/>
</dbReference>
<keyword evidence="3" id="KW-1185">Reference proteome</keyword>
<dbReference type="PANTHER" id="PTHR31302">
    <property type="entry name" value="TRANSMEMBRANE PROTEIN WITH METALLOPHOSPHOESTERASE DOMAIN-RELATED"/>
    <property type="match status" value="1"/>
</dbReference>
<protein>
    <submittedName>
        <fullName evidence="2">Metallophosphoesterase</fullName>
    </submittedName>
</protein>
<dbReference type="Pfam" id="PF00149">
    <property type="entry name" value="Metallophos"/>
    <property type="match status" value="1"/>
</dbReference>
<dbReference type="RefSeq" id="WP_013565032.1">
    <property type="nucleotide sequence ID" value="NC_014962.1"/>
</dbReference>
<sequence length="282" mass="32008">MPNETRIVWTTDIHLNFVDAETLLGFCQSLRDAQAAAVVISGDISEGNRVTRDLAELSRLIERPILFVLGNHDFYRAGLDQVRREVGYFTRDHRGLRWLTDFGPVGLGPDVAVIGHDGWADGRLGDYNRSKLMLNDYLLIQEFSDLYINRGIDAEDQVKRDRLELLHRLGDQAAAALETKLHDALDHFRRIVLVTHVPPYRQACWHRGRIAEEEWLPHFGCRAVGDMIDRVMADHPDHRLTVLCGHVHSEGEYRPRPNVRVLTGGATYGAPRINGLFDLSGF</sequence>
<dbReference type="InParanoid" id="E8R4Y7"/>
<reference key="1">
    <citation type="submission" date="2010-11" db="EMBL/GenBank/DDBJ databases">
        <title>The complete sequence of chromosome of Isophaera pallida ATCC 43644.</title>
        <authorList>
            <consortium name="US DOE Joint Genome Institute (JGI-PGF)"/>
            <person name="Lucas S."/>
            <person name="Copeland A."/>
            <person name="Lapidus A."/>
            <person name="Bruce D."/>
            <person name="Goodwin L."/>
            <person name="Pitluck S."/>
            <person name="Kyrpides N."/>
            <person name="Mavromatis K."/>
            <person name="Pagani I."/>
            <person name="Ivanova N."/>
            <person name="Saunders E."/>
            <person name="Brettin T."/>
            <person name="Detter J.C."/>
            <person name="Han C."/>
            <person name="Tapia R."/>
            <person name="Land M."/>
            <person name="Hauser L."/>
            <person name="Markowitz V."/>
            <person name="Cheng J.-F."/>
            <person name="Hugenholtz P."/>
            <person name="Woyke T."/>
            <person name="Wu D."/>
            <person name="Eisen J.A."/>
        </authorList>
    </citation>
    <scope>NUCLEOTIDE SEQUENCE</scope>
    <source>
        <strain>ATCC 43644</strain>
    </source>
</reference>
<accession>E8R4Y7</accession>
<dbReference type="SUPFAM" id="SSF56300">
    <property type="entry name" value="Metallo-dependent phosphatases"/>
    <property type="match status" value="1"/>
</dbReference>
<dbReference type="InterPro" id="IPR051158">
    <property type="entry name" value="Metallophosphoesterase_sf"/>
</dbReference>
<dbReference type="InterPro" id="IPR029052">
    <property type="entry name" value="Metallo-depent_PP-like"/>
</dbReference>
<gene>
    <name evidence="2" type="ordered locus">Isop_2165</name>
</gene>
<dbReference type="Gene3D" id="3.60.21.10">
    <property type="match status" value="1"/>
</dbReference>
<proteinExistence type="predicted"/>
<evidence type="ECO:0000313" key="2">
    <source>
        <dbReference type="EMBL" id="ADV62744.1"/>
    </source>
</evidence>
<reference evidence="2 3" key="2">
    <citation type="journal article" date="2011" name="Stand. Genomic Sci.">
        <title>Complete genome sequence of Isosphaera pallida type strain (IS1B).</title>
        <authorList>
            <consortium name="US DOE Joint Genome Institute (JGI-PGF)"/>
            <person name="Goker M."/>
            <person name="Cleland D."/>
            <person name="Saunders E."/>
            <person name="Lapidus A."/>
            <person name="Nolan M."/>
            <person name="Lucas S."/>
            <person name="Hammon N."/>
            <person name="Deshpande S."/>
            <person name="Cheng J.F."/>
            <person name="Tapia R."/>
            <person name="Han C."/>
            <person name="Goodwin L."/>
            <person name="Pitluck S."/>
            <person name="Liolios K."/>
            <person name="Pagani I."/>
            <person name="Ivanova N."/>
            <person name="Mavromatis K."/>
            <person name="Pati A."/>
            <person name="Chen A."/>
            <person name="Palaniappan K."/>
            <person name="Land M."/>
            <person name="Hauser L."/>
            <person name="Chang Y.J."/>
            <person name="Jeffries C.D."/>
            <person name="Detter J.C."/>
            <person name="Beck B."/>
            <person name="Woyke T."/>
            <person name="Bristow J."/>
            <person name="Eisen J.A."/>
            <person name="Markowitz V."/>
            <person name="Hugenholtz P."/>
            <person name="Kyrpides N.C."/>
            <person name="Klenk H.P."/>
        </authorList>
    </citation>
    <scope>NUCLEOTIDE SEQUENCE [LARGE SCALE GENOMIC DNA]</scope>
    <source>
        <strain evidence="3">ATCC 43644 / DSM 9630 / IS1B</strain>
    </source>
</reference>
<dbReference type="STRING" id="575540.Isop_2165"/>
<name>E8R4Y7_ISOPI</name>
<dbReference type="eggNOG" id="COG1409">
    <property type="taxonomic scope" value="Bacteria"/>
</dbReference>
<dbReference type="Proteomes" id="UP000008631">
    <property type="component" value="Chromosome"/>
</dbReference>
<dbReference type="EMBL" id="CP002353">
    <property type="protein sequence ID" value="ADV62744.1"/>
    <property type="molecule type" value="Genomic_DNA"/>
</dbReference>
<dbReference type="InterPro" id="IPR004843">
    <property type="entry name" value="Calcineurin-like_PHP"/>
</dbReference>
<evidence type="ECO:0000259" key="1">
    <source>
        <dbReference type="Pfam" id="PF00149"/>
    </source>
</evidence>
<feature type="domain" description="Calcineurin-like phosphoesterase" evidence="1">
    <location>
        <begin position="6"/>
        <end position="224"/>
    </location>
</feature>
<organism evidence="2 3">
    <name type="scientific">Isosphaera pallida (strain ATCC 43644 / DSM 9630 / IS1B)</name>
    <dbReference type="NCBI Taxonomy" id="575540"/>
    <lineage>
        <taxon>Bacteria</taxon>
        <taxon>Pseudomonadati</taxon>
        <taxon>Planctomycetota</taxon>
        <taxon>Planctomycetia</taxon>
        <taxon>Isosphaerales</taxon>
        <taxon>Isosphaeraceae</taxon>
        <taxon>Isosphaera</taxon>
    </lineage>
</organism>
<dbReference type="KEGG" id="ipa:Isop_2165"/>
<evidence type="ECO:0000313" key="3">
    <source>
        <dbReference type="Proteomes" id="UP000008631"/>
    </source>
</evidence>
<dbReference type="GO" id="GO:0016787">
    <property type="term" value="F:hydrolase activity"/>
    <property type="evidence" value="ECO:0007669"/>
    <property type="project" value="InterPro"/>
</dbReference>